<evidence type="ECO:0000313" key="2">
    <source>
        <dbReference type="Proteomes" id="UP001589670"/>
    </source>
</evidence>
<name>A0ABV5I4M7_9RHOB</name>
<reference evidence="1 2" key="1">
    <citation type="submission" date="2024-09" db="EMBL/GenBank/DDBJ databases">
        <authorList>
            <person name="Sun Q."/>
            <person name="Mori K."/>
        </authorList>
    </citation>
    <scope>NUCLEOTIDE SEQUENCE [LARGE SCALE GENOMIC DNA]</scope>
    <source>
        <strain evidence="1 2">CECT 9424</strain>
    </source>
</reference>
<sequence length="76" mass="7890">MSTHITNDHVSAFEALTSGEYSNFALLSCHVNGAPAAAIVAVNEDAGEYRITPLFVSVTPEMDLTDHDGVPAGGVS</sequence>
<evidence type="ECO:0000313" key="1">
    <source>
        <dbReference type="EMBL" id="MFB9151653.1"/>
    </source>
</evidence>
<dbReference type="RefSeq" id="WP_377071284.1">
    <property type="nucleotide sequence ID" value="NZ_JBHMEC010000038.1"/>
</dbReference>
<protein>
    <submittedName>
        <fullName evidence="1">Uncharacterized protein</fullName>
    </submittedName>
</protein>
<keyword evidence="2" id="KW-1185">Reference proteome</keyword>
<gene>
    <name evidence="1" type="ORF">ACFFU4_18035</name>
</gene>
<dbReference type="Proteomes" id="UP001589670">
    <property type="component" value="Unassembled WGS sequence"/>
</dbReference>
<dbReference type="EMBL" id="JBHMEC010000038">
    <property type="protein sequence ID" value="MFB9151653.1"/>
    <property type="molecule type" value="Genomic_DNA"/>
</dbReference>
<proteinExistence type="predicted"/>
<accession>A0ABV5I4M7</accession>
<comment type="caution">
    <text evidence="1">The sequence shown here is derived from an EMBL/GenBank/DDBJ whole genome shotgun (WGS) entry which is preliminary data.</text>
</comment>
<organism evidence="1 2">
    <name type="scientific">Roseovarius ramblicola</name>
    <dbReference type="NCBI Taxonomy" id="2022336"/>
    <lineage>
        <taxon>Bacteria</taxon>
        <taxon>Pseudomonadati</taxon>
        <taxon>Pseudomonadota</taxon>
        <taxon>Alphaproteobacteria</taxon>
        <taxon>Rhodobacterales</taxon>
        <taxon>Roseobacteraceae</taxon>
        <taxon>Roseovarius</taxon>
    </lineage>
</organism>